<evidence type="ECO:0000313" key="2">
    <source>
        <dbReference type="EMBL" id="KRG85311.1"/>
    </source>
</evidence>
<dbReference type="EMBL" id="LDJP01000045">
    <property type="protein sequence ID" value="KRG85311.1"/>
    <property type="molecule type" value="Genomic_DNA"/>
</dbReference>
<evidence type="ECO:0000313" key="3">
    <source>
        <dbReference type="Proteomes" id="UP000050940"/>
    </source>
</evidence>
<dbReference type="InterPro" id="IPR045809">
    <property type="entry name" value="MobI"/>
</dbReference>
<protein>
    <submittedName>
        <fullName evidence="2">Uncharacterized protein</fullName>
    </submittedName>
</protein>
<reference evidence="2 3" key="1">
    <citation type="submission" date="2015-05" db="EMBL/GenBank/DDBJ databases">
        <title>Genome sequencing and analysis of members of genus Stenotrophomonas.</title>
        <authorList>
            <person name="Patil P.P."/>
            <person name="Midha S."/>
            <person name="Patil P.B."/>
        </authorList>
    </citation>
    <scope>NUCLEOTIDE SEQUENCE [LARGE SCALE GENOMIC DNA]</scope>
    <source>
        <strain evidence="2 3">JCM 16244</strain>
    </source>
</reference>
<evidence type="ECO:0000256" key="1">
    <source>
        <dbReference type="SAM" id="Coils"/>
    </source>
</evidence>
<feature type="coiled-coil region" evidence="1">
    <location>
        <begin position="3"/>
        <end position="37"/>
    </location>
</feature>
<dbReference type="Pfam" id="PF19456">
    <property type="entry name" value="MobI"/>
    <property type="match status" value="1"/>
</dbReference>
<sequence length="218" mass="24667">MSHQLYELDLGQLANTIEDLTKQVTVLEALIEIEAKQLSKSFKEARKNAKDQLGEATTKEKHKAQFAPLLFHTRLHKGSLEINWSLLKAKTKPNGASASRPIYHNVAKGKGFGYRLPDLMSLSRDYQQVLVLEAEQKAVVLRELWSKIVNLRVSIRTLSRLCEEKTNPVEKVEEAKREGLAAELAVQGDERERRRLADAEKAAMTYEFDKTHLGASTE</sequence>
<name>A0A0R0DT70_9GAMM</name>
<dbReference type="RefSeq" id="WP_057640794.1">
    <property type="nucleotide sequence ID" value="NZ_LDJP01000045.1"/>
</dbReference>
<dbReference type="AlphaFoldDB" id="A0A0R0DT70"/>
<dbReference type="OrthoDB" id="9874813at2"/>
<keyword evidence="3" id="KW-1185">Reference proteome</keyword>
<gene>
    <name evidence="2" type="ORF">ABB34_08010</name>
</gene>
<proteinExistence type="predicted"/>
<dbReference type="Proteomes" id="UP000050940">
    <property type="component" value="Unassembled WGS sequence"/>
</dbReference>
<organism evidence="2 3">
    <name type="scientific">Stenotrophomonas daejeonensis</name>
    <dbReference type="NCBI Taxonomy" id="659018"/>
    <lineage>
        <taxon>Bacteria</taxon>
        <taxon>Pseudomonadati</taxon>
        <taxon>Pseudomonadota</taxon>
        <taxon>Gammaproteobacteria</taxon>
        <taxon>Lysobacterales</taxon>
        <taxon>Lysobacteraceae</taxon>
        <taxon>Stenotrophomonas</taxon>
    </lineage>
</organism>
<dbReference type="PATRIC" id="fig|659018.3.peg.1542"/>
<comment type="caution">
    <text evidence="2">The sequence shown here is derived from an EMBL/GenBank/DDBJ whole genome shotgun (WGS) entry which is preliminary data.</text>
</comment>
<keyword evidence="1" id="KW-0175">Coiled coil</keyword>
<accession>A0A0R0DT70</accession>